<feature type="region of interest" description="Disordered" evidence="1">
    <location>
        <begin position="259"/>
        <end position="306"/>
    </location>
</feature>
<dbReference type="Proteomes" id="UP000244803">
    <property type="component" value="Chromosome 4"/>
</dbReference>
<dbReference type="EMBL" id="CP056067">
    <property type="protein sequence ID" value="UKJ89334.2"/>
    <property type="molecule type" value="Genomic_DNA"/>
</dbReference>
<organism evidence="2 3">
    <name type="scientific">Theileria orientalis</name>
    <dbReference type="NCBI Taxonomy" id="68886"/>
    <lineage>
        <taxon>Eukaryota</taxon>
        <taxon>Sar</taxon>
        <taxon>Alveolata</taxon>
        <taxon>Apicomplexa</taxon>
        <taxon>Aconoidasida</taxon>
        <taxon>Piroplasmida</taxon>
        <taxon>Theileriidae</taxon>
        <taxon>Theileria</taxon>
    </lineage>
</organism>
<evidence type="ECO:0000256" key="1">
    <source>
        <dbReference type="SAM" id="MobiDB-lite"/>
    </source>
</evidence>
<reference evidence="2" key="1">
    <citation type="submission" date="2022-07" db="EMBL/GenBank/DDBJ databases">
        <title>Evaluation of T. orientalis genome assembly methods using nanopore sequencing and analysis of variation between genomes.</title>
        <authorList>
            <person name="Yam J."/>
            <person name="Micallef M.L."/>
            <person name="Liu M."/>
            <person name="Djordjevic S.P."/>
            <person name="Bogema D.R."/>
            <person name="Jenkins C."/>
        </authorList>
    </citation>
    <scope>NUCLEOTIDE SEQUENCE</scope>
    <source>
        <strain evidence="2">Fish Creek</strain>
    </source>
</reference>
<feature type="compositionally biased region" description="Basic residues" evidence="1">
    <location>
        <begin position="441"/>
        <end position="453"/>
    </location>
</feature>
<proteinExistence type="predicted"/>
<protein>
    <submittedName>
        <fullName evidence="2">Uncharacterized protein</fullName>
    </submittedName>
</protein>
<feature type="region of interest" description="Disordered" evidence="1">
    <location>
        <begin position="435"/>
        <end position="502"/>
    </location>
</feature>
<name>A0A976M7V4_THEOR</name>
<sequence length="502" mass="56451">MDVSDIFGEDVRDSSHLQILSSDEEDVLSQSPVRTLNALERIGSVKKSSTCKEISPVKSSNCFSTPIRTNKRIKHSGSSHNSEKLDRQFRLDSTHCNNSDTQNIIDEINKIFETPQDLENSTELIKEGKESVKDQGISNNTHVDNIHSVDENSNSIDIDQNLLERGKGIIKRLKKVLVKEDEPNENSGLSRSISFNALSKIASKWSNTEKPPTGAGMNNTNYNFGCETKDACPVKRRTLRKSSSTANSYSIYEDISDSSYSAAEEDEEYDPNEPLNTPPKRILRNTPRNLNSARATNPNKSKKAAKRAKIINVGPLENYELNQHCSSIPFDSFLDETVGEDGHQQSMFCLKFAVINGNKQAINDEKLENVFIKTTETLGSIAKKLGEMYKLDPEEHERIKIIIDGDPQDHRLQIGDPELGVEDKMQIDVRFPPKEVESTRRYLKQPTKGRKRSMNGNKHNANPGKKCVSTVRRKGRRRPQSGREAGSNERIPQVDEEVVIID</sequence>
<feature type="compositionally biased region" description="Basic residues" evidence="1">
    <location>
        <begin position="471"/>
        <end position="480"/>
    </location>
</feature>
<gene>
    <name evidence="2" type="ORF">MACJ_002582</name>
</gene>
<accession>A0A976M7V4</accession>
<feature type="compositionally biased region" description="Polar residues" evidence="1">
    <location>
        <begin position="286"/>
        <end position="299"/>
    </location>
</feature>
<dbReference type="AlphaFoldDB" id="A0A976M7V4"/>
<dbReference type="OrthoDB" id="365702at2759"/>
<evidence type="ECO:0000313" key="3">
    <source>
        <dbReference type="Proteomes" id="UP000244803"/>
    </source>
</evidence>
<evidence type="ECO:0000313" key="2">
    <source>
        <dbReference type="EMBL" id="UKJ89334.2"/>
    </source>
</evidence>